<reference evidence="1" key="1">
    <citation type="submission" date="2015-09" db="EMBL/GenBank/DDBJ databases">
        <title>Draft Genome Sequences of Two Novel Amoeba-resistant Intranuclear Bacteria, Candidatus Berkiella cookevillensis and Candidatus Berkiella aquae.</title>
        <authorList>
            <person name="Mehari Y.T."/>
            <person name="Arivett B.A."/>
            <person name="Farone A.L."/>
            <person name="Gunderson J.H."/>
            <person name="Farone M.B."/>
        </authorList>
    </citation>
    <scope>NUCLEOTIDE SEQUENCE [LARGE SCALE GENOMIC DNA]</scope>
    <source>
        <strain evidence="1">CC99</strain>
    </source>
</reference>
<accession>A0A0Q9YHM5</accession>
<evidence type="ECO:0000313" key="1">
    <source>
        <dbReference type="EMBL" id="KRG20079.1"/>
    </source>
</evidence>
<reference evidence="2" key="3">
    <citation type="submission" date="2021-06" db="EMBL/GenBank/DDBJ databases">
        <title>Genomic Description and Analysis of Intracellular Bacteria, Candidatus Berkiella cookevillensis and Candidatus Berkiella aquae.</title>
        <authorList>
            <person name="Kidane D.T."/>
            <person name="Mehari Y.T."/>
            <person name="Rice F.C."/>
            <person name="Arivett B.A."/>
            <person name="Farone A.L."/>
            <person name="Berk S.G."/>
            <person name="Farone M.B."/>
        </authorList>
    </citation>
    <scope>NUCLEOTIDE SEQUENCE</scope>
    <source>
        <strain evidence="2">CC99</strain>
    </source>
</reference>
<dbReference type="RefSeq" id="WP_235528033.1">
    <property type="nucleotide sequence ID" value="NZ_LKHV02000001.1"/>
</dbReference>
<name>A0A0Q9YHM5_9GAMM</name>
<proteinExistence type="predicted"/>
<reference evidence="2" key="2">
    <citation type="journal article" date="2016" name="Genome Announc.">
        <title>Draft Genome Sequences of Two Novel Amoeba-Resistant Intranuclear Bacteria, 'Candidatus Berkiella cookevillensis' and 'Candidatus Berkiella aquae'.</title>
        <authorList>
            <person name="Mehari Y.T."/>
            <person name="Arivett B.A."/>
            <person name="Farone A.L."/>
            <person name="Gunderson J.H."/>
            <person name="Farone M.B."/>
        </authorList>
    </citation>
    <scope>NUCLEOTIDE SEQUENCE</scope>
    <source>
        <strain evidence="2">CC99</strain>
    </source>
</reference>
<evidence type="ECO:0000313" key="2">
    <source>
        <dbReference type="EMBL" id="MCS5708343.1"/>
    </source>
</evidence>
<dbReference type="EMBL" id="LKHV02000001">
    <property type="protein sequence ID" value="MCS5708343.1"/>
    <property type="molecule type" value="Genomic_DNA"/>
</dbReference>
<gene>
    <name evidence="1" type="ORF">CC99x_00300</name>
    <name evidence="2" type="ORF">CC99x_005430</name>
</gene>
<dbReference type="Proteomes" id="UP000051494">
    <property type="component" value="Unassembled WGS sequence"/>
</dbReference>
<protein>
    <submittedName>
        <fullName evidence="1">Uncharacterized protein</fullName>
    </submittedName>
</protein>
<evidence type="ECO:0000313" key="3">
    <source>
        <dbReference type="Proteomes" id="UP000051494"/>
    </source>
</evidence>
<dbReference type="EMBL" id="LKHV01000001">
    <property type="protein sequence ID" value="KRG20079.1"/>
    <property type="molecule type" value="Genomic_DNA"/>
</dbReference>
<dbReference type="AlphaFoldDB" id="A0A0Q9YHM5"/>
<comment type="caution">
    <text evidence="1">The sequence shown here is derived from an EMBL/GenBank/DDBJ whole genome shotgun (WGS) entry which is preliminary data.</text>
</comment>
<keyword evidence="3" id="KW-1185">Reference proteome</keyword>
<sequence length="86" mass="9415">MLFYGFSNNLSVSLHFCKQAALPSHADRNKALYSLNAIVRKNPNAINVIDQSCMATLNEIAETSILPNAGGIAKEILKNIDINKKI</sequence>
<organism evidence="1">
    <name type="scientific">Candidatus Berkiella cookevillensis</name>
    <dbReference type="NCBI Taxonomy" id="437022"/>
    <lineage>
        <taxon>Bacteria</taxon>
        <taxon>Pseudomonadati</taxon>
        <taxon>Pseudomonadota</taxon>
        <taxon>Gammaproteobacteria</taxon>
        <taxon>Candidatus Berkiellales</taxon>
        <taxon>Candidatus Berkiellaceae</taxon>
        <taxon>Candidatus Berkiella</taxon>
    </lineage>
</organism>